<evidence type="ECO:0000313" key="12">
    <source>
        <dbReference type="RefSeq" id="XP_030623561.1"/>
    </source>
</evidence>
<dbReference type="Pfam" id="PF03002">
    <property type="entry name" value="Somatostatin"/>
    <property type="match status" value="1"/>
</dbReference>
<keyword evidence="9" id="KW-1133">Transmembrane helix</keyword>
<dbReference type="GO" id="GO:0005615">
    <property type="term" value="C:extracellular space"/>
    <property type="evidence" value="ECO:0007669"/>
    <property type="project" value="TreeGrafter"/>
</dbReference>
<organism evidence="11 12">
    <name type="scientific">Chanos chanos</name>
    <name type="common">Milkfish</name>
    <name type="synonym">Mugil chanos</name>
    <dbReference type="NCBI Taxonomy" id="29144"/>
    <lineage>
        <taxon>Eukaryota</taxon>
        <taxon>Metazoa</taxon>
        <taxon>Chordata</taxon>
        <taxon>Craniata</taxon>
        <taxon>Vertebrata</taxon>
        <taxon>Euteleostomi</taxon>
        <taxon>Actinopterygii</taxon>
        <taxon>Neopterygii</taxon>
        <taxon>Teleostei</taxon>
        <taxon>Ostariophysi</taxon>
        <taxon>Gonorynchiformes</taxon>
        <taxon>Chanidae</taxon>
        <taxon>Chanos</taxon>
    </lineage>
</organism>
<keyword evidence="8" id="KW-1015">Disulfide bond</keyword>
<keyword evidence="6" id="KW-0372">Hormone</keyword>
<dbReference type="AlphaFoldDB" id="A0A6J2UWW1"/>
<dbReference type="RefSeq" id="XP_030623561.1">
    <property type="nucleotide sequence ID" value="XM_030767701.1"/>
</dbReference>
<dbReference type="Proteomes" id="UP000504632">
    <property type="component" value="Chromosome 3"/>
</dbReference>
<feature type="domain" description="Somatostatin/Cortistatin C-terminal" evidence="10">
    <location>
        <begin position="107"/>
        <end position="120"/>
    </location>
</feature>
<comment type="subcellular location">
    <subcellularLocation>
        <location evidence="2">Secreted</location>
    </subcellularLocation>
</comment>
<keyword evidence="9" id="KW-0472">Membrane</keyword>
<dbReference type="GO" id="GO:0005184">
    <property type="term" value="F:neuropeptide hormone activity"/>
    <property type="evidence" value="ECO:0007669"/>
    <property type="project" value="TreeGrafter"/>
</dbReference>
<dbReference type="InParanoid" id="A0A6J2UWW1"/>
<dbReference type="CTD" id="794095"/>
<evidence type="ECO:0000256" key="8">
    <source>
        <dbReference type="ARBA" id="ARBA00023157"/>
    </source>
</evidence>
<evidence type="ECO:0000256" key="9">
    <source>
        <dbReference type="SAM" id="Phobius"/>
    </source>
</evidence>
<dbReference type="OrthoDB" id="9438385at2759"/>
<evidence type="ECO:0000259" key="10">
    <source>
        <dbReference type="Pfam" id="PF03002"/>
    </source>
</evidence>
<evidence type="ECO:0000256" key="7">
    <source>
        <dbReference type="ARBA" id="ARBA00022729"/>
    </source>
</evidence>
<dbReference type="InterPro" id="IPR004250">
    <property type="entry name" value="Somatostatin"/>
</dbReference>
<dbReference type="InterPro" id="IPR018142">
    <property type="entry name" value="Somatostatin/Cortistatin_C"/>
</dbReference>
<proteinExistence type="inferred from homology"/>
<dbReference type="FunCoup" id="A0A6J2UWW1">
    <property type="interactions" value="8"/>
</dbReference>
<dbReference type="GO" id="GO:0030334">
    <property type="term" value="P:regulation of cell migration"/>
    <property type="evidence" value="ECO:0007669"/>
    <property type="project" value="TreeGrafter"/>
</dbReference>
<evidence type="ECO:0000256" key="4">
    <source>
        <dbReference type="ARBA" id="ARBA00022525"/>
    </source>
</evidence>
<dbReference type="GO" id="GO:0001664">
    <property type="term" value="F:G protein-coupled receptor binding"/>
    <property type="evidence" value="ECO:0007669"/>
    <property type="project" value="TreeGrafter"/>
</dbReference>
<comment type="function">
    <text evidence="1">Somatostatin inhibits the release of somatotropin.</text>
</comment>
<dbReference type="GeneID" id="115806841"/>
<dbReference type="PANTHER" id="PTHR10558">
    <property type="entry name" value="SOMATOSTATIN"/>
    <property type="match status" value="1"/>
</dbReference>
<accession>A0A6J2UWW1</accession>
<evidence type="ECO:0000256" key="5">
    <source>
        <dbReference type="ARBA" id="ARBA00022685"/>
    </source>
</evidence>
<keyword evidence="5" id="KW-0165">Cleavage on pair of basic residues</keyword>
<gene>
    <name evidence="12" type="primary">sst6.2</name>
</gene>
<evidence type="ECO:0000256" key="6">
    <source>
        <dbReference type="ARBA" id="ARBA00022702"/>
    </source>
</evidence>
<evidence type="ECO:0000256" key="2">
    <source>
        <dbReference type="ARBA" id="ARBA00004613"/>
    </source>
</evidence>
<protein>
    <submittedName>
        <fullName evidence="12">Somatostatin 6</fullName>
    </submittedName>
</protein>
<evidence type="ECO:0000313" key="11">
    <source>
        <dbReference type="Proteomes" id="UP000504632"/>
    </source>
</evidence>
<keyword evidence="11" id="KW-1185">Reference proteome</keyword>
<name>A0A6J2UWW1_CHACN</name>
<keyword evidence="7" id="KW-0732">Signal</keyword>
<feature type="transmembrane region" description="Helical" evidence="9">
    <location>
        <begin position="15"/>
        <end position="34"/>
    </location>
</feature>
<keyword evidence="4" id="KW-0964">Secreted</keyword>
<reference evidence="12" key="1">
    <citation type="submission" date="2025-08" db="UniProtKB">
        <authorList>
            <consortium name="RefSeq"/>
        </authorList>
    </citation>
    <scope>IDENTIFICATION</scope>
</reference>
<evidence type="ECO:0000256" key="3">
    <source>
        <dbReference type="ARBA" id="ARBA00008327"/>
    </source>
</evidence>
<keyword evidence="9" id="KW-0812">Transmembrane</keyword>
<evidence type="ECO:0000256" key="1">
    <source>
        <dbReference type="ARBA" id="ARBA00003524"/>
    </source>
</evidence>
<comment type="similarity">
    <text evidence="3">Belongs to the somatostatin family.</text>
</comment>
<dbReference type="PANTHER" id="PTHR10558:SF1">
    <property type="entry name" value="CORTISTATIN"/>
    <property type="match status" value="1"/>
</dbReference>
<sequence>MGLGVGVDTRSAGEHVWFIMRLMVSLVPLLLMVWSSHGTGAVPIEEKLNINEGLSKEESALLVKMLSELAGLNLTEKDIVELDSDQLLNLKLSQRSILDQLNPKRRVPCKNFFWKTFSSC</sequence>
<dbReference type="GO" id="GO:0007193">
    <property type="term" value="P:adenylate cyclase-inhibiting G protein-coupled receptor signaling pathway"/>
    <property type="evidence" value="ECO:0007669"/>
    <property type="project" value="TreeGrafter"/>
</dbReference>